<reference evidence="2" key="1">
    <citation type="submission" date="2022-10" db="EMBL/GenBank/DDBJ databases">
        <title>Description of Fervidibacillus gen. nov. in the family Fervidibacillaceae fam. nov. with two species, Fervidibacillus albus sp. nov., and Fervidibacillus halotolerans sp. nov., isolated from tidal flat sediments.</title>
        <authorList>
            <person name="Kwon K.K."/>
            <person name="Yang S.-H."/>
        </authorList>
    </citation>
    <scope>NUCLEOTIDE SEQUENCE</scope>
    <source>
        <strain evidence="2">JCM 19140</strain>
    </source>
</reference>
<dbReference type="Proteomes" id="UP001209318">
    <property type="component" value="Unassembled WGS sequence"/>
</dbReference>
<gene>
    <name evidence="2" type="ORF">OEV98_11635</name>
</gene>
<name>A0AAE3IT90_9BACI</name>
<protein>
    <submittedName>
        <fullName evidence="2">DUF2953 domain-containing protein</fullName>
    </submittedName>
</protein>
<dbReference type="InterPro" id="IPR021338">
    <property type="entry name" value="DUF2953"/>
</dbReference>
<evidence type="ECO:0000256" key="1">
    <source>
        <dbReference type="SAM" id="MobiDB-lite"/>
    </source>
</evidence>
<proteinExistence type="predicted"/>
<sequence length="228" mass="25925">MIIYWIISVLILLLLLIVLSKVKVEIVYTFKSKENHLEIKMKALFGLVRIQKKLPSDKQAENGNNGEEKESSHKYTTISDNNDITEDESLKSIMGVNGIIEHIPKLYRIIKKLLKKVQIKHFEWMSTIGTGDAANTGVVAGLGWAIKGSSLGIISNYMTFRTNPIINITPNFQQKISETYLTCMFQLRIGHAIVAGIKLFKYWFTKMRKSKANNHAKVKDLPKEDQSV</sequence>
<accession>A0AAE3IT90</accession>
<keyword evidence="3" id="KW-1185">Reference proteome</keyword>
<comment type="caution">
    <text evidence="2">The sequence shown here is derived from an EMBL/GenBank/DDBJ whole genome shotgun (WGS) entry which is preliminary data.</text>
</comment>
<evidence type="ECO:0000313" key="3">
    <source>
        <dbReference type="Proteomes" id="UP001209318"/>
    </source>
</evidence>
<dbReference type="EMBL" id="JAOUSF010000003">
    <property type="protein sequence ID" value="MCU9614213.1"/>
    <property type="molecule type" value="Genomic_DNA"/>
</dbReference>
<evidence type="ECO:0000313" key="2">
    <source>
        <dbReference type="EMBL" id="MCU9614213.1"/>
    </source>
</evidence>
<feature type="region of interest" description="Disordered" evidence="1">
    <location>
        <begin position="57"/>
        <end position="80"/>
    </location>
</feature>
<organism evidence="2 3">
    <name type="scientific">Perspicuibacillus lycopersici</name>
    <dbReference type="NCBI Taxonomy" id="1325689"/>
    <lineage>
        <taxon>Bacteria</taxon>
        <taxon>Bacillati</taxon>
        <taxon>Bacillota</taxon>
        <taxon>Bacilli</taxon>
        <taxon>Bacillales</taxon>
        <taxon>Bacillaceae</taxon>
        <taxon>Perspicuibacillus</taxon>
    </lineage>
</organism>
<dbReference type="Pfam" id="PF11167">
    <property type="entry name" value="DUF2953"/>
    <property type="match status" value="1"/>
</dbReference>
<dbReference type="AlphaFoldDB" id="A0AAE3IT90"/>
<feature type="compositionally biased region" description="Basic and acidic residues" evidence="1">
    <location>
        <begin position="57"/>
        <end position="73"/>
    </location>
</feature>
<dbReference type="RefSeq" id="WP_263073453.1">
    <property type="nucleotide sequence ID" value="NZ_JAOUSF010000003.1"/>
</dbReference>